<dbReference type="PRINTS" id="PR00126">
    <property type="entry name" value="ATPASEGAMMA"/>
</dbReference>
<dbReference type="SUPFAM" id="SSF52943">
    <property type="entry name" value="ATP synthase (F1-ATPase), gamma subunit"/>
    <property type="match status" value="1"/>
</dbReference>
<dbReference type="GO" id="GO:0005524">
    <property type="term" value="F:ATP binding"/>
    <property type="evidence" value="ECO:0007669"/>
    <property type="project" value="UniProtKB-UniRule"/>
</dbReference>
<keyword evidence="8 10" id="KW-0139">CF(1)</keyword>
<evidence type="ECO:0000256" key="3">
    <source>
        <dbReference type="ARBA" id="ARBA00007681"/>
    </source>
</evidence>
<evidence type="ECO:0000256" key="4">
    <source>
        <dbReference type="ARBA" id="ARBA00022448"/>
    </source>
</evidence>
<evidence type="ECO:0000256" key="1">
    <source>
        <dbReference type="ARBA" id="ARBA00003456"/>
    </source>
</evidence>
<comment type="similarity">
    <text evidence="3 10">Belongs to the ATPase gamma chain family.</text>
</comment>
<gene>
    <name evidence="10" type="primary">atpG</name>
    <name evidence="11" type="ORF">A2848_00795</name>
</gene>
<dbReference type="EMBL" id="MFPV01000006">
    <property type="protein sequence ID" value="OGH63336.1"/>
    <property type="molecule type" value="Genomic_DNA"/>
</dbReference>
<dbReference type="PANTHER" id="PTHR11693">
    <property type="entry name" value="ATP SYNTHASE GAMMA CHAIN"/>
    <property type="match status" value="1"/>
</dbReference>
<comment type="subunit">
    <text evidence="10">F-type ATPases have 2 components, CF(1) - the catalytic core - and CF(0) - the membrane proton channel. CF(1) has five subunits: alpha(3), beta(3), gamma(1), delta(1), epsilon(1). CF(0) has three main subunits: a, b and c.</text>
</comment>
<dbReference type="GO" id="GO:0042777">
    <property type="term" value="P:proton motive force-driven plasma membrane ATP synthesis"/>
    <property type="evidence" value="ECO:0007669"/>
    <property type="project" value="UniProtKB-UniRule"/>
</dbReference>
<dbReference type="HAMAP" id="MF_00815">
    <property type="entry name" value="ATP_synth_gamma_bact"/>
    <property type="match status" value="1"/>
</dbReference>
<name>A0A1F6LVG1_9BACT</name>
<dbReference type="InterPro" id="IPR000131">
    <property type="entry name" value="ATP_synth_F1_gsu"/>
</dbReference>
<accession>A0A1F6LVG1</accession>
<evidence type="ECO:0000256" key="2">
    <source>
        <dbReference type="ARBA" id="ARBA00004170"/>
    </source>
</evidence>
<reference evidence="11 12" key="1">
    <citation type="journal article" date="2016" name="Nat. Commun.">
        <title>Thousands of microbial genomes shed light on interconnected biogeochemical processes in an aquifer system.</title>
        <authorList>
            <person name="Anantharaman K."/>
            <person name="Brown C.T."/>
            <person name="Hug L.A."/>
            <person name="Sharon I."/>
            <person name="Castelle C.J."/>
            <person name="Probst A.J."/>
            <person name="Thomas B.C."/>
            <person name="Singh A."/>
            <person name="Wilkins M.J."/>
            <person name="Karaoz U."/>
            <person name="Brodie E.L."/>
            <person name="Williams K.H."/>
            <person name="Hubbard S.S."/>
            <person name="Banfield J.F."/>
        </authorList>
    </citation>
    <scope>NUCLEOTIDE SEQUENCE [LARGE SCALE GENOMIC DNA]</scope>
</reference>
<proteinExistence type="inferred from homology"/>
<dbReference type="PANTHER" id="PTHR11693:SF22">
    <property type="entry name" value="ATP SYNTHASE SUBUNIT GAMMA, MITOCHONDRIAL"/>
    <property type="match status" value="1"/>
</dbReference>
<dbReference type="Pfam" id="PF00231">
    <property type="entry name" value="ATP-synt"/>
    <property type="match status" value="1"/>
</dbReference>
<evidence type="ECO:0000256" key="5">
    <source>
        <dbReference type="ARBA" id="ARBA00022781"/>
    </source>
</evidence>
<keyword evidence="5 10" id="KW-0375">Hydrogen ion transport</keyword>
<evidence type="ECO:0000313" key="11">
    <source>
        <dbReference type="EMBL" id="OGH63336.1"/>
    </source>
</evidence>
<evidence type="ECO:0000256" key="10">
    <source>
        <dbReference type="HAMAP-Rule" id="MF_00815"/>
    </source>
</evidence>
<evidence type="ECO:0000256" key="9">
    <source>
        <dbReference type="ARBA" id="ARBA00023310"/>
    </source>
</evidence>
<protein>
    <recommendedName>
        <fullName evidence="10">ATP synthase gamma chain</fullName>
    </recommendedName>
    <alternativeName>
        <fullName evidence="10">ATP synthase F1 sector gamma subunit</fullName>
    </alternativeName>
    <alternativeName>
        <fullName evidence="10">F-ATPase gamma subunit</fullName>
    </alternativeName>
</protein>
<keyword evidence="6 10" id="KW-0406">Ion transport</keyword>
<comment type="subcellular location">
    <subcellularLocation>
        <location evidence="10">Cell membrane</location>
        <topology evidence="10">Peripheral membrane protein</topology>
    </subcellularLocation>
    <subcellularLocation>
        <location evidence="2">Membrane</location>
        <topology evidence="2">Peripheral membrane protein</topology>
    </subcellularLocation>
</comment>
<evidence type="ECO:0000256" key="8">
    <source>
        <dbReference type="ARBA" id="ARBA00023196"/>
    </source>
</evidence>
<evidence type="ECO:0000256" key="7">
    <source>
        <dbReference type="ARBA" id="ARBA00023136"/>
    </source>
</evidence>
<organism evidence="11 12">
    <name type="scientific">Candidatus Magasanikbacteria bacterium RIFCSPHIGHO2_01_FULL_50_8</name>
    <dbReference type="NCBI Taxonomy" id="1798674"/>
    <lineage>
        <taxon>Bacteria</taxon>
        <taxon>Candidatus Magasanikiibacteriota</taxon>
    </lineage>
</organism>
<dbReference type="GO" id="GO:0005886">
    <property type="term" value="C:plasma membrane"/>
    <property type="evidence" value="ECO:0007669"/>
    <property type="project" value="UniProtKB-SubCell"/>
</dbReference>
<dbReference type="AlphaFoldDB" id="A0A1F6LVG1"/>
<dbReference type="Gene3D" id="3.40.1380.10">
    <property type="match status" value="1"/>
</dbReference>
<keyword evidence="10" id="KW-1003">Cell membrane</keyword>
<dbReference type="GO" id="GO:0046933">
    <property type="term" value="F:proton-transporting ATP synthase activity, rotational mechanism"/>
    <property type="evidence" value="ECO:0007669"/>
    <property type="project" value="UniProtKB-UniRule"/>
</dbReference>
<sequence length="324" mass="35743">MALSGRLIRGRIKSVKSTKKITKAMELVSAAKMRRAVAAALASRHYAKYAWELLLRLRQSANGETNIERHPLLVERPVRKILLIAVTSNRGLAGAFSTNIIKKVVEQIRNPHQIARNRVGNRWVEPVVADPQIDFVVLGKRGEAVIRKFTNNIIASFVDISDVPKYADVEPLIKLAIDAYRAREYDKVAIVYTDYVSALVQKTKIRQILPVSEADLEKVLFENADEAAGDVPTDSAAFGSQAVFEPSVQEIITVAVTRLIESQVFQSVLESAASEHSARMMSMRSATDAATDMIDSLTLVFNQARQASITREISEISAGKAALE</sequence>
<dbReference type="Proteomes" id="UP000176329">
    <property type="component" value="Unassembled WGS sequence"/>
</dbReference>
<keyword evidence="7 10" id="KW-0472">Membrane</keyword>
<evidence type="ECO:0000256" key="6">
    <source>
        <dbReference type="ARBA" id="ARBA00023065"/>
    </source>
</evidence>
<dbReference type="NCBIfam" id="TIGR01146">
    <property type="entry name" value="ATPsyn_F1gamma"/>
    <property type="match status" value="1"/>
</dbReference>
<dbReference type="GO" id="GO:0045259">
    <property type="term" value="C:proton-transporting ATP synthase complex"/>
    <property type="evidence" value="ECO:0007669"/>
    <property type="project" value="UniProtKB-KW"/>
</dbReference>
<evidence type="ECO:0000313" key="12">
    <source>
        <dbReference type="Proteomes" id="UP000176329"/>
    </source>
</evidence>
<keyword evidence="9 10" id="KW-0066">ATP synthesis</keyword>
<dbReference type="CDD" id="cd12151">
    <property type="entry name" value="F1-ATPase_gamma"/>
    <property type="match status" value="1"/>
</dbReference>
<comment type="caution">
    <text evidence="11">The sequence shown here is derived from an EMBL/GenBank/DDBJ whole genome shotgun (WGS) entry which is preliminary data.</text>
</comment>
<dbReference type="Gene3D" id="1.10.287.80">
    <property type="entry name" value="ATP synthase, gamma subunit, helix hairpin domain"/>
    <property type="match status" value="2"/>
</dbReference>
<comment type="function">
    <text evidence="1 10">Produces ATP from ADP in the presence of a proton gradient across the membrane. The gamma chain is believed to be important in regulating ATPase activity and the flow of protons through the CF(0) complex.</text>
</comment>
<keyword evidence="4 10" id="KW-0813">Transport</keyword>
<dbReference type="InterPro" id="IPR035968">
    <property type="entry name" value="ATP_synth_F1_ATPase_gsu"/>
</dbReference>